<dbReference type="Proteomes" id="UP000016922">
    <property type="component" value="Unassembled WGS sequence"/>
</dbReference>
<dbReference type="GeneID" id="19467643"/>
<dbReference type="KEGG" id="glz:GLAREA_08595"/>
<dbReference type="EMBL" id="KE145373">
    <property type="protein sequence ID" value="EPE24742.1"/>
    <property type="molecule type" value="Genomic_DNA"/>
</dbReference>
<protein>
    <submittedName>
        <fullName evidence="2">Uncharacterized protein</fullName>
    </submittedName>
</protein>
<dbReference type="RefSeq" id="XP_008088830.1">
    <property type="nucleotide sequence ID" value="XM_008090639.1"/>
</dbReference>
<evidence type="ECO:0000256" key="1">
    <source>
        <dbReference type="SAM" id="MobiDB-lite"/>
    </source>
</evidence>
<evidence type="ECO:0000313" key="3">
    <source>
        <dbReference type="Proteomes" id="UP000016922"/>
    </source>
</evidence>
<dbReference type="HOGENOM" id="CLU_071338_0_0_1"/>
<name>S3CE16_GLAL2</name>
<evidence type="ECO:0000313" key="2">
    <source>
        <dbReference type="EMBL" id="EPE24742.1"/>
    </source>
</evidence>
<gene>
    <name evidence="2" type="ORF">GLAREA_08595</name>
</gene>
<dbReference type="AlphaFoldDB" id="S3CE16"/>
<sequence>MTTNADPAPPPFKKQKREPKPKPPNKAGSEKTFAGNKTKECAKFDTLLRAVYNMPYEIAACHEIFALTEIANYYGMLRSLSASITGPIVSNKVIGAFLEPLAEDMLPRAVKLRNKALYKECLIYCLGPYNEPRYDSLKDHAKIYLSAEKVYQRLSVKVSQRLQDILENVAREFSPEWEEDQLKKLIKAIVKSRVIAPEDDASIPEFFRNLEGQNDFYDCGCCHDLLDNQLVFNIDAVAGKGGFREYFLVADLEEEDYPWDTKEMDW</sequence>
<proteinExistence type="predicted"/>
<organism evidence="2 3">
    <name type="scientific">Glarea lozoyensis (strain ATCC 20868 / MF5171)</name>
    <dbReference type="NCBI Taxonomy" id="1116229"/>
    <lineage>
        <taxon>Eukaryota</taxon>
        <taxon>Fungi</taxon>
        <taxon>Dikarya</taxon>
        <taxon>Ascomycota</taxon>
        <taxon>Pezizomycotina</taxon>
        <taxon>Leotiomycetes</taxon>
        <taxon>Helotiales</taxon>
        <taxon>Helotiaceae</taxon>
        <taxon>Glarea</taxon>
    </lineage>
</organism>
<reference evidence="2 3" key="1">
    <citation type="journal article" date="2013" name="BMC Genomics">
        <title>Genomics-driven discovery of the pneumocandin biosynthetic gene cluster in the fungus Glarea lozoyensis.</title>
        <authorList>
            <person name="Chen L."/>
            <person name="Yue Q."/>
            <person name="Zhang X."/>
            <person name="Xiang M."/>
            <person name="Wang C."/>
            <person name="Li S."/>
            <person name="Che Y."/>
            <person name="Ortiz-Lopez F.J."/>
            <person name="Bills G.F."/>
            <person name="Liu X."/>
            <person name="An Z."/>
        </authorList>
    </citation>
    <scope>NUCLEOTIDE SEQUENCE [LARGE SCALE GENOMIC DNA]</scope>
    <source>
        <strain evidence="3">ATCC 20868 / MF5171</strain>
    </source>
</reference>
<accession>S3CE16</accession>
<keyword evidence="3" id="KW-1185">Reference proteome</keyword>
<dbReference type="OrthoDB" id="2129688at2759"/>
<feature type="region of interest" description="Disordered" evidence="1">
    <location>
        <begin position="1"/>
        <end position="32"/>
    </location>
</feature>